<reference evidence="1" key="1">
    <citation type="submission" date="2019-06" db="EMBL/GenBank/DDBJ databases">
        <title>Genomics analysis of Aphanomyces spp. identifies a new class of oomycete effector associated with host adaptation.</title>
        <authorList>
            <person name="Gaulin E."/>
        </authorList>
    </citation>
    <scope>NUCLEOTIDE SEQUENCE</scope>
    <source>
        <strain evidence="1">CBS 578.67</strain>
    </source>
</reference>
<comment type="caution">
    <text evidence="1">The sequence shown here is derived from an EMBL/GenBank/DDBJ whole genome shotgun (WGS) entry which is preliminary data.</text>
</comment>
<gene>
    <name evidence="1" type="ORF">As57867_004772</name>
</gene>
<dbReference type="GO" id="GO:0004222">
    <property type="term" value="F:metalloendopeptidase activity"/>
    <property type="evidence" value="ECO:0007669"/>
    <property type="project" value="InterPro"/>
</dbReference>
<dbReference type="InterPro" id="IPR045090">
    <property type="entry name" value="Pept_M3A_M3B"/>
</dbReference>
<evidence type="ECO:0008006" key="2">
    <source>
        <dbReference type="Google" id="ProtNLM"/>
    </source>
</evidence>
<accession>A0A6A4ZKM1</accession>
<name>A0A6A4ZKM1_9STRA</name>
<protein>
    <recommendedName>
        <fullName evidence="2">Peptidase M3A/M3B catalytic domain-containing protein</fullName>
    </recommendedName>
</protein>
<dbReference type="AlphaFoldDB" id="A0A6A4ZKM1"/>
<dbReference type="Gene3D" id="1.10.1370.40">
    <property type="match status" value="1"/>
</dbReference>
<dbReference type="SUPFAM" id="SSF55486">
    <property type="entry name" value="Metalloproteases ('zincins'), catalytic domain"/>
    <property type="match status" value="1"/>
</dbReference>
<proteinExistence type="predicted"/>
<dbReference type="GO" id="GO:0006508">
    <property type="term" value="P:proteolysis"/>
    <property type="evidence" value="ECO:0007669"/>
    <property type="project" value="InterPro"/>
</dbReference>
<feature type="non-terminal residue" evidence="1">
    <location>
        <position position="254"/>
    </location>
</feature>
<dbReference type="OrthoDB" id="534666at2759"/>
<dbReference type="EMBL" id="VJMH01001233">
    <property type="protein sequence ID" value="KAF0712574.1"/>
    <property type="molecule type" value="Genomic_DNA"/>
</dbReference>
<organism evidence="1">
    <name type="scientific">Aphanomyces stellatus</name>
    <dbReference type="NCBI Taxonomy" id="120398"/>
    <lineage>
        <taxon>Eukaryota</taxon>
        <taxon>Sar</taxon>
        <taxon>Stramenopiles</taxon>
        <taxon>Oomycota</taxon>
        <taxon>Saprolegniomycetes</taxon>
        <taxon>Saprolegniales</taxon>
        <taxon>Verrucalvaceae</taxon>
        <taxon>Aphanomyces</taxon>
    </lineage>
</organism>
<dbReference type="PANTHER" id="PTHR43660:SF1">
    <property type="entry name" value="DIPEPTIDYL CARBOXYPEPTIDASE"/>
    <property type="match status" value="1"/>
</dbReference>
<dbReference type="PANTHER" id="PTHR43660">
    <property type="entry name" value="DIPEPTIDYL CARBOXYPEPTIDASE"/>
    <property type="match status" value="1"/>
</dbReference>
<evidence type="ECO:0000313" key="1">
    <source>
        <dbReference type="EMBL" id="KAF0712574.1"/>
    </source>
</evidence>
<sequence length="254" mass="28411">MATTSSTNNPLLADWSVRPYSLPPFEAIQPGHFKPAFDVAHRNHLNELKQIADNPDDPTFDNTIQAFDRAGGLSRDIFNVFYNLCKSICPPELQAVQLAMAGPLSDHEGAVAAYPGLFDRIQHVHNHRLTSGLNPEQIRLVERFYLDFVRRGALFDKETQDRYNAIVKELAQLTTKFRQQVTTDESDVTVAVTEAELDGVPADIVAAARQAAADRNVDDGYLVTLGRSLVEPFLTFCTNPDARERVWRAWTSRG</sequence>